<evidence type="ECO:0000313" key="7">
    <source>
        <dbReference type="EMBL" id="MDU0113660.1"/>
    </source>
</evidence>
<proteinExistence type="predicted"/>
<evidence type="ECO:0000256" key="1">
    <source>
        <dbReference type="ARBA" id="ARBA00004651"/>
    </source>
</evidence>
<sequence length="214" mass="23717">MKKIAFEWYAIIEGCFLVALGFFFLQSSQLLVGGTGGLAAISNHVYEISLGTWFFLINLPFFIIAYKQMGKSFTFKSIFAIALVSTLSDTLSSLIVIDTIPLWLAAFIGGGLMGIGLLLVFRHGASLGGVNILALYLEKHYGIHTGKVIFVIDMTVLTLAFQVYSAHQVLYSVVASLVLTSVIGRYHKKAPISQQQPKPDRLKSRFKRFKLLFK</sequence>
<accession>A0ABU3R2L8</accession>
<feature type="transmembrane region" description="Helical" evidence="6">
    <location>
        <begin position="103"/>
        <end position="121"/>
    </location>
</feature>
<keyword evidence="4 6" id="KW-1133">Transmembrane helix</keyword>
<feature type="transmembrane region" description="Helical" evidence="6">
    <location>
        <begin position="45"/>
        <end position="66"/>
    </location>
</feature>
<organism evidence="7 8">
    <name type="scientific">Psychrosphaera aquimarina</name>
    <dbReference type="NCBI Taxonomy" id="2044854"/>
    <lineage>
        <taxon>Bacteria</taxon>
        <taxon>Pseudomonadati</taxon>
        <taxon>Pseudomonadota</taxon>
        <taxon>Gammaproteobacteria</taxon>
        <taxon>Alteromonadales</taxon>
        <taxon>Pseudoalteromonadaceae</taxon>
        <taxon>Psychrosphaera</taxon>
    </lineage>
</organism>
<name>A0ABU3R2L8_9GAMM</name>
<keyword evidence="2" id="KW-1003">Cell membrane</keyword>
<feature type="transmembrane region" description="Helical" evidence="6">
    <location>
        <begin position="169"/>
        <end position="186"/>
    </location>
</feature>
<keyword evidence="5 6" id="KW-0472">Membrane</keyword>
<comment type="caution">
    <text evidence="7">The sequence shown here is derived from an EMBL/GenBank/DDBJ whole genome shotgun (WGS) entry which is preliminary data.</text>
</comment>
<dbReference type="PANTHER" id="PTHR33545:SF5">
    <property type="entry name" value="UPF0750 MEMBRANE PROTEIN YITT"/>
    <property type="match status" value="1"/>
</dbReference>
<reference evidence="7 8" key="1">
    <citation type="submission" date="2023-10" db="EMBL/GenBank/DDBJ databases">
        <title>Psychrosphaera aquimaarina strain SW33 isolated from seawater.</title>
        <authorList>
            <person name="Bayburt H."/>
            <person name="Kim J.M."/>
            <person name="Choi B.J."/>
            <person name="Jeon C.O."/>
        </authorList>
    </citation>
    <scope>NUCLEOTIDE SEQUENCE [LARGE SCALE GENOMIC DNA]</scope>
    <source>
        <strain evidence="7 8">KCTC 52743</strain>
    </source>
</reference>
<comment type="subcellular location">
    <subcellularLocation>
        <location evidence="1">Cell membrane</location>
        <topology evidence="1">Multi-pass membrane protein</topology>
    </subcellularLocation>
</comment>
<dbReference type="InterPro" id="IPR003740">
    <property type="entry name" value="YitT"/>
</dbReference>
<evidence type="ECO:0000256" key="2">
    <source>
        <dbReference type="ARBA" id="ARBA00022475"/>
    </source>
</evidence>
<gene>
    <name evidence="7" type="ORF">RT723_11750</name>
</gene>
<dbReference type="EMBL" id="JAWCUA010000009">
    <property type="protein sequence ID" value="MDU0113660.1"/>
    <property type="molecule type" value="Genomic_DNA"/>
</dbReference>
<dbReference type="Pfam" id="PF02588">
    <property type="entry name" value="YitT_membrane"/>
    <property type="match status" value="1"/>
</dbReference>
<protein>
    <submittedName>
        <fullName evidence="7">YitT family protein</fullName>
    </submittedName>
</protein>
<evidence type="ECO:0000256" key="4">
    <source>
        <dbReference type="ARBA" id="ARBA00022989"/>
    </source>
</evidence>
<dbReference type="PANTHER" id="PTHR33545">
    <property type="entry name" value="UPF0750 MEMBRANE PROTEIN YITT-RELATED"/>
    <property type="match status" value="1"/>
</dbReference>
<dbReference type="InterPro" id="IPR051461">
    <property type="entry name" value="UPF0750_membrane"/>
</dbReference>
<evidence type="ECO:0000256" key="5">
    <source>
        <dbReference type="ARBA" id="ARBA00023136"/>
    </source>
</evidence>
<keyword evidence="8" id="KW-1185">Reference proteome</keyword>
<feature type="transmembrane region" description="Helical" evidence="6">
    <location>
        <begin position="141"/>
        <end position="163"/>
    </location>
</feature>
<dbReference type="RefSeq" id="WP_315947284.1">
    <property type="nucleotide sequence ID" value="NZ_JAWCUA010000009.1"/>
</dbReference>
<feature type="transmembrane region" description="Helical" evidence="6">
    <location>
        <begin position="78"/>
        <end position="97"/>
    </location>
</feature>
<keyword evidence="3 6" id="KW-0812">Transmembrane</keyword>
<evidence type="ECO:0000256" key="3">
    <source>
        <dbReference type="ARBA" id="ARBA00022692"/>
    </source>
</evidence>
<evidence type="ECO:0000256" key="6">
    <source>
        <dbReference type="SAM" id="Phobius"/>
    </source>
</evidence>
<feature type="transmembrane region" description="Helical" evidence="6">
    <location>
        <begin position="7"/>
        <end position="25"/>
    </location>
</feature>
<evidence type="ECO:0000313" key="8">
    <source>
        <dbReference type="Proteomes" id="UP001257914"/>
    </source>
</evidence>
<dbReference type="Proteomes" id="UP001257914">
    <property type="component" value="Unassembled WGS sequence"/>
</dbReference>